<feature type="region of interest" description="Disordered" evidence="1">
    <location>
        <begin position="1"/>
        <end position="26"/>
    </location>
</feature>
<dbReference type="AlphaFoldDB" id="W9NQ33"/>
<evidence type="ECO:0000313" key="2">
    <source>
        <dbReference type="EMBL" id="EXA29930.1"/>
    </source>
</evidence>
<gene>
    <name evidence="2" type="ORF">FOVG_18632</name>
</gene>
<dbReference type="Proteomes" id="UP000030751">
    <property type="component" value="Unassembled WGS sequence"/>
</dbReference>
<reference evidence="2" key="2">
    <citation type="submission" date="2014-02" db="EMBL/GenBank/DDBJ databases">
        <title>Annotation of the Genome Sequence of Fusarium oxysporum HDV247.</title>
        <authorList>
            <consortium name="The Broad Institute Genomics Platform"/>
            <person name="Ma L.-J."/>
            <person name="Corby-Kistler H."/>
            <person name="Broz K."/>
            <person name="Gale L.R."/>
            <person name="Jonkers W."/>
            <person name="O'Donnell K."/>
            <person name="Ploetz R."/>
            <person name="Steinberg C."/>
            <person name="Schwartz D.C."/>
            <person name="VanEtten H."/>
            <person name="Zhou S."/>
            <person name="Young S.K."/>
            <person name="Zeng Q."/>
            <person name="Gargeya S."/>
            <person name="Fitzgerald M."/>
            <person name="Abouelleil A."/>
            <person name="Alvarado L."/>
            <person name="Chapman S.B."/>
            <person name="Gainer-Dewar J."/>
            <person name="Goldberg J."/>
            <person name="Griggs A."/>
            <person name="Gujja S."/>
            <person name="Hansen M."/>
            <person name="Howarth C."/>
            <person name="Imamovic A."/>
            <person name="Ireland A."/>
            <person name="Larimer J."/>
            <person name="McCowan C."/>
            <person name="Murphy C."/>
            <person name="Pearson M."/>
            <person name="Poon T.W."/>
            <person name="Priest M."/>
            <person name="Roberts A."/>
            <person name="Saif S."/>
            <person name="Shea T."/>
            <person name="Sykes S."/>
            <person name="Wortman J."/>
            <person name="Nusbaum C."/>
            <person name="Birren B."/>
        </authorList>
    </citation>
    <scope>NUCLEOTIDE SEQUENCE</scope>
    <source>
        <strain evidence="2">HDV247</strain>
    </source>
</reference>
<sequence length="116" mass="13569">MMVLTRSQRREATPNTTQHPPDFDRNASLNTELYETSHSGDWENEVDIIGVSYVDDPNSRKLVVTIMSRSTNKEETLDMELIYKKCPQKLFQLLQEAKWPKQWHSRTKSTKRATTL</sequence>
<evidence type="ECO:0000256" key="1">
    <source>
        <dbReference type="SAM" id="MobiDB-lite"/>
    </source>
</evidence>
<accession>W9NQ33</accession>
<name>W9NQ33_FUSOX</name>
<dbReference type="HOGENOM" id="CLU_169122_0_0_1"/>
<dbReference type="EMBL" id="KI981263">
    <property type="protein sequence ID" value="EXA29930.1"/>
    <property type="molecule type" value="Genomic_DNA"/>
</dbReference>
<protein>
    <recommendedName>
        <fullName evidence="3">Chromo shadow domain-containing protein</fullName>
    </recommendedName>
</protein>
<evidence type="ECO:0008006" key="3">
    <source>
        <dbReference type="Google" id="ProtNLM"/>
    </source>
</evidence>
<reference evidence="2" key="1">
    <citation type="submission" date="2011-10" db="EMBL/GenBank/DDBJ databases">
        <title>The Genome Sequence of Fusarium oxysporum HDV247.</title>
        <authorList>
            <consortium name="The Broad Institute Genome Sequencing Platform"/>
            <person name="Ma L.-J."/>
            <person name="Gale L.R."/>
            <person name="Schwartz D.C."/>
            <person name="Zhou S."/>
            <person name="Corby-Kistler H."/>
            <person name="Young S.K."/>
            <person name="Zeng Q."/>
            <person name="Gargeya S."/>
            <person name="Fitzgerald M."/>
            <person name="Haas B."/>
            <person name="Abouelleil A."/>
            <person name="Alvarado L."/>
            <person name="Arachchi H.M."/>
            <person name="Berlin A."/>
            <person name="Brown A."/>
            <person name="Chapman S.B."/>
            <person name="Chen Z."/>
            <person name="Dunbar C."/>
            <person name="Freedman E."/>
            <person name="Gearin G."/>
            <person name="Goldberg J."/>
            <person name="Griggs A."/>
            <person name="Gujja S."/>
            <person name="Heiman D."/>
            <person name="Howarth C."/>
            <person name="Larson L."/>
            <person name="Lui A."/>
            <person name="MacDonald P.J.P."/>
            <person name="Montmayeur A."/>
            <person name="Murphy C."/>
            <person name="Neiman D."/>
            <person name="Pearson M."/>
            <person name="Priest M."/>
            <person name="Roberts A."/>
            <person name="Saif S."/>
            <person name="Shea T."/>
            <person name="Shenoy N."/>
            <person name="Sisk P."/>
            <person name="Stolte C."/>
            <person name="Sykes S."/>
            <person name="Wortman J."/>
            <person name="Nusbaum C."/>
            <person name="Birren B."/>
        </authorList>
    </citation>
    <scope>NUCLEOTIDE SEQUENCE [LARGE SCALE GENOMIC DNA]</scope>
    <source>
        <strain evidence="2">HDV247</strain>
    </source>
</reference>
<proteinExistence type="predicted"/>
<organism evidence="2">
    <name type="scientific">Fusarium oxysporum f. sp. pisi HDV247</name>
    <dbReference type="NCBI Taxonomy" id="1080344"/>
    <lineage>
        <taxon>Eukaryota</taxon>
        <taxon>Fungi</taxon>
        <taxon>Dikarya</taxon>
        <taxon>Ascomycota</taxon>
        <taxon>Pezizomycotina</taxon>
        <taxon>Sordariomycetes</taxon>
        <taxon>Hypocreomycetidae</taxon>
        <taxon>Hypocreales</taxon>
        <taxon>Nectriaceae</taxon>
        <taxon>Fusarium</taxon>
        <taxon>Fusarium oxysporum species complex</taxon>
    </lineage>
</organism>
<dbReference type="Gene3D" id="2.40.50.40">
    <property type="match status" value="1"/>
</dbReference>
<dbReference type="OrthoDB" id="5111652at2759"/>